<dbReference type="Proteomes" id="UP000267027">
    <property type="component" value="Unassembled WGS sequence"/>
</dbReference>
<dbReference type="WBParaSite" id="ACOC_0001338601-mRNA-1">
    <property type="protein sequence ID" value="ACOC_0001338601-mRNA-1"/>
    <property type="gene ID" value="ACOC_0001338601"/>
</dbReference>
<accession>A0A0R3Q2T8</accession>
<evidence type="ECO:0000313" key="2">
    <source>
        <dbReference type="Proteomes" id="UP000267027"/>
    </source>
</evidence>
<keyword evidence="2" id="KW-1185">Reference proteome</keyword>
<reference evidence="1 2" key="2">
    <citation type="submission" date="2018-11" db="EMBL/GenBank/DDBJ databases">
        <authorList>
            <consortium name="Pathogen Informatics"/>
        </authorList>
    </citation>
    <scope>NUCLEOTIDE SEQUENCE [LARGE SCALE GENOMIC DNA]</scope>
    <source>
        <strain evidence="1 2">Costa Rica</strain>
    </source>
</reference>
<gene>
    <name evidence="1" type="ORF">ACOC_LOCUS13387</name>
</gene>
<proteinExistence type="predicted"/>
<name>A0A0R3Q2T8_ANGCS</name>
<protein>
    <submittedName>
        <fullName evidence="3">Cerebellar degeneration-related protein 2-like</fullName>
    </submittedName>
</protein>
<reference evidence="3" key="1">
    <citation type="submission" date="2017-02" db="UniProtKB">
        <authorList>
            <consortium name="WormBaseParasite"/>
        </authorList>
    </citation>
    <scope>IDENTIFICATION</scope>
</reference>
<evidence type="ECO:0000313" key="1">
    <source>
        <dbReference type="EMBL" id="VDM64972.1"/>
    </source>
</evidence>
<dbReference type="AlphaFoldDB" id="A0A0R3Q2T8"/>
<sequence>MDEQYRELYHRNKRLETKLQQRIDELDDTRKELHAVHTAFQDAHSLATQLHAHLRETREVVYDQQLDLEDWWAKEESLLQILGQNKQCVISTRSKVMSEITECCAELSKFVSTCADHREVLNINIGI</sequence>
<organism evidence="3">
    <name type="scientific">Angiostrongylus costaricensis</name>
    <name type="common">Nematode worm</name>
    <dbReference type="NCBI Taxonomy" id="334426"/>
    <lineage>
        <taxon>Eukaryota</taxon>
        <taxon>Metazoa</taxon>
        <taxon>Ecdysozoa</taxon>
        <taxon>Nematoda</taxon>
        <taxon>Chromadorea</taxon>
        <taxon>Rhabditida</taxon>
        <taxon>Rhabditina</taxon>
        <taxon>Rhabditomorpha</taxon>
        <taxon>Strongyloidea</taxon>
        <taxon>Metastrongylidae</taxon>
        <taxon>Angiostrongylus</taxon>
    </lineage>
</organism>
<evidence type="ECO:0000313" key="3">
    <source>
        <dbReference type="WBParaSite" id="ACOC_0001338601-mRNA-1"/>
    </source>
</evidence>
<dbReference type="OrthoDB" id="5868966at2759"/>
<dbReference type="EMBL" id="UYYA01005990">
    <property type="protein sequence ID" value="VDM64972.1"/>
    <property type="molecule type" value="Genomic_DNA"/>
</dbReference>